<protein>
    <submittedName>
        <fullName evidence="1">Class I SAM-dependent methyltransferase</fullName>
        <ecNumber evidence="1">2.1.1.-</ecNumber>
    </submittedName>
</protein>
<proteinExistence type="predicted"/>
<dbReference type="SUPFAM" id="SSF53335">
    <property type="entry name" value="S-adenosyl-L-methionine-dependent methyltransferases"/>
    <property type="match status" value="1"/>
</dbReference>
<keyword evidence="1" id="KW-0489">Methyltransferase</keyword>
<keyword evidence="1" id="KW-0808">Transferase</keyword>
<dbReference type="EMBL" id="CP134854">
    <property type="protein sequence ID" value="WNL29764.1"/>
    <property type="molecule type" value="Genomic_DNA"/>
</dbReference>
<dbReference type="InterPro" id="IPR029063">
    <property type="entry name" value="SAM-dependent_MTases_sf"/>
</dbReference>
<dbReference type="EC" id="2.1.1.-" evidence="1"/>
<dbReference type="GO" id="GO:0032259">
    <property type="term" value="P:methylation"/>
    <property type="evidence" value="ECO:0007669"/>
    <property type="project" value="UniProtKB-KW"/>
</dbReference>
<dbReference type="AlphaFoldDB" id="A0AA96IGQ0"/>
<dbReference type="Gene3D" id="3.40.50.150">
    <property type="entry name" value="Vaccinia Virus protein VP39"/>
    <property type="match status" value="1"/>
</dbReference>
<dbReference type="Pfam" id="PF13578">
    <property type="entry name" value="Methyltransf_24"/>
    <property type="match status" value="1"/>
</dbReference>
<accession>A0AA96IGQ0</accession>
<gene>
    <name evidence="1" type="ORF">RMQ68_10425</name>
</gene>
<organism evidence="1">
    <name type="scientific">Arcobacter sp. AZ-2023</name>
    <dbReference type="NCBI Taxonomy" id="3074453"/>
    <lineage>
        <taxon>Bacteria</taxon>
        <taxon>Pseudomonadati</taxon>
        <taxon>Campylobacterota</taxon>
        <taxon>Epsilonproteobacteria</taxon>
        <taxon>Campylobacterales</taxon>
        <taxon>Arcobacteraceae</taxon>
        <taxon>Arcobacter</taxon>
    </lineage>
</organism>
<dbReference type="GO" id="GO:0008168">
    <property type="term" value="F:methyltransferase activity"/>
    <property type="evidence" value="ECO:0007669"/>
    <property type="project" value="UniProtKB-KW"/>
</dbReference>
<sequence>MIRIRPHKILDLYKTENYHERMVNILVPSKYGFPSAIETLLLIALSKRIKPKIGLEIGTYLGIQTLNLISNFPDNAILYTVDLDNRSVDEIKQLSNDKKVTLERIECLHKIAYEKSLYKNRIIQLLCDSTKFDFSSLDKKFNFIYIDGGHDYNTISIDSYNAFNLIDNSSLSCIVWHDYGNPNHPNVKEFLDKLSVEKDIFYVEGTYLCVYFNKLDMEEIKYLKKEIE</sequence>
<name>A0AA96IGQ0_9BACT</name>
<evidence type="ECO:0000313" key="1">
    <source>
        <dbReference type="EMBL" id="WNL29764.1"/>
    </source>
</evidence>
<reference evidence="1" key="1">
    <citation type="submission" date="2023-09" db="EMBL/GenBank/DDBJ databases">
        <title>Arcobacter tbilisiensis sp. nov. isolated from chicken meat in Tbilisi, Georgia.</title>
        <authorList>
            <person name="Matthias R."/>
            <person name="Zautner A.E."/>
        </authorList>
    </citation>
    <scope>NUCLEOTIDE SEQUENCE</scope>
    <source>
        <strain evidence="1">LEO 52</strain>
    </source>
</reference>